<feature type="compositionally biased region" description="Low complexity" evidence="1">
    <location>
        <begin position="55"/>
        <end position="72"/>
    </location>
</feature>
<dbReference type="EMBL" id="CP060777">
    <property type="protein sequence ID" value="QQK45286.1"/>
    <property type="molecule type" value="Genomic_DNA"/>
</dbReference>
<dbReference type="RefSeq" id="XP_065957257.1">
    <property type="nucleotide sequence ID" value="XM_066099530.1"/>
</dbReference>
<gene>
    <name evidence="2" type="ORF">Pdw03_0184</name>
</gene>
<dbReference type="GeneID" id="90952111"/>
<evidence type="ECO:0000313" key="3">
    <source>
        <dbReference type="Proteomes" id="UP000595662"/>
    </source>
</evidence>
<proteinExistence type="predicted"/>
<feature type="region of interest" description="Disordered" evidence="1">
    <location>
        <begin position="1"/>
        <end position="27"/>
    </location>
</feature>
<name>A0A7T7BMJ1_PENDI</name>
<organism evidence="2 3">
    <name type="scientific">Penicillium digitatum</name>
    <name type="common">Green mold</name>
    <dbReference type="NCBI Taxonomy" id="36651"/>
    <lineage>
        <taxon>Eukaryota</taxon>
        <taxon>Fungi</taxon>
        <taxon>Dikarya</taxon>
        <taxon>Ascomycota</taxon>
        <taxon>Pezizomycotina</taxon>
        <taxon>Eurotiomycetes</taxon>
        <taxon>Eurotiomycetidae</taxon>
        <taxon>Eurotiales</taxon>
        <taxon>Aspergillaceae</taxon>
        <taxon>Penicillium</taxon>
    </lineage>
</organism>
<dbReference type="Proteomes" id="UP000595662">
    <property type="component" value="Chromosome 4"/>
</dbReference>
<dbReference type="AlphaFoldDB" id="A0A7T7BMJ1"/>
<feature type="compositionally biased region" description="Polar residues" evidence="1">
    <location>
        <begin position="1"/>
        <end position="16"/>
    </location>
</feature>
<accession>A0A7T7BMJ1</accession>
<sequence length="91" mass="9762">MDGPNIKSQESIMDSNSRSKDSMHVPYIPSGISTAGYSSTLSSLFPGRCAEPGFRSKSVDTASSSRSDSTDSNWPVHDMGHLMDIAVEHAI</sequence>
<evidence type="ECO:0000256" key="1">
    <source>
        <dbReference type="SAM" id="MobiDB-lite"/>
    </source>
</evidence>
<evidence type="ECO:0000313" key="2">
    <source>
        <dbReference type="EMBL" id="QQK45286.1"/>
    </source>
</evidence>
<reference evidence="2 3" key="1">
    <citation type="submission" date="2020-08" db="EMBL/GenBank/DDBJ databases">
        <title>The completed genome sequence of the pathogenic ascomycete fungus Penicillium digitatum.</title>
        <authorList>
            <person name="Wang M."/>
        </authorList>
    </citation>
    <scope>NUCLEOTIDE SEQUENCE [LARGE SCALE GENOMIC DNA]</scope>
    <source>
        <strain evidence="2 3">PdW03</strain>
    </source>
</reference>
<protein>
    <submittedName>
        <fullName evidence="2">Uncharacterized protein</fullName>
    </submittedName>
</protein>
<feature type="region of interest" description="Disordered" evidence="1">
    <location>
        <begin position="52"/>
        <end position="79"/>
    </location>
</feature>